<name>A0A520MW32_9GAMM</name>
<dbReference type="NCBIfam" id="NF004144">
    <property type="entry name" value="PRK05621.1-1"/>
    <property type="match status" value="1"/>
</dbReference>
<dbReference type="InterPro" id="IPR035968">
    <property type="entry name" value="ATP_synth_F1_ATPase_gsu"/>
</dbReference>
<dbReference type="Gene3D" id="1.10.287.80">
    <property type="entry name" value="ATP synthase, gamma subunit, helix hairpin domain"/>
    <property type="match status" value="1"/>
</dbReference>
<protein>
    <recommendedName>
        <fullName evidence="12">ATP synthase gamma chain</fullName>
    </recommendedName>
    <alternativeName>
        <fullName evidence="12">ATP synthase F1 sector gamma subunit</fullName>
    </alternativeName>
    <alternativeName>
        <fullName evidence="12">F-ATPase gamma subunit</fullName>
    </alternativeName>
</protein>
<comment type="function">
    <text evidence="1 12">Produces ATP from ADP in the presence of a proton gradient across the membrane. The gamma chain is believed to be important in regulating ATPase activity and the flow of protons through the CF(0) complex.</text>
</comment>
<evidence type="ECO:0000313" key="14">
    <source>
        <dbReference type="Proteomes" id="UP000315825"/>
    </source>
</evidence>
<evidence type="ECO:0000256" key="9">
    <source>
        <dbReference type="ARBA" id="ARBA00023136"/>
    </source>
</evidence>
<reference evidence="13 14" key="1">
    <citation type="submission" date="2019-02" db="EMBL/GenBank/DDBJ databases">
        <title>Prokaryotic population dynamics and viral predation in marine succession experiment using metagenomics: the confinement effect.</title>
        <authorList>
            <person name="Haro-Moreno J.M."/>
            <person name="Rodriguez-Valera F."/>
            <person name="Lopez-Perez M."/>
        </authorList>
    </citation>
    <scope>NUCLEOTIDE SEQUENCE [LARGE SCALE GENOMIC DNA]</scope>
    <source>
        <strain evidence="13">MED-G159</strain>
    </source>
</reference>
<evidence type="ECO:0000256" key="6">
    <source>
        <dbReference type="ARBA" id="ARBA00022475"/>
    </source>
</evidence>
<dbReference type="PANTHER" id="PTHR11693:SF22">
    <property type="entry name" value="ATP SYNTHASE SUBUNIT GAMMA, MITOCHONDRIAL"/>
    <property type="match status" value="1"/>
</dbReference>
<dbReference type="CDD" id="cd12151">
    <property type="entry name" value="F1-ATPase_gamma"/>
    <property type="match status" value="1"/>
</dbReference>
<gene>
    <name evidence="12 13" type="primary">atpG</name>
    <name evidence="13" type="ORF">EVA92_05015</name>
</gene>
<dbReference type="HAMAP" id="MF_00815">
    <property type="entry name" value="ATP_synth_gamma_bact"/>
    <property type="match status" value="1"/>
</dbReference>
<dbReference type="Pfam" id="PF00231">
    <property type="entry name" value="ATP-synt"/>
    <property type="match status" value="1"/>
</dbReference>
<evidence type="ECO:0000256" key="1">
    <source>
        <dbReference type="ARBA" id="ARBA00003456"/>
    </source>
</evidence>
<dbReference type="GO" id="GO:0005886">
    <property type="term" value="C:plasma membrane"/>
    <property type="evidence" value="ECO:0007669"/>
    <property type="project" value="UniProtKB-SubCell"/>
</dbReference>
<organism evidence="13 14">
    <name type="scientific">SAR86 cluster bacterium</name>
    <dbReference type="NCBI Taxonomy" id="2030880"/>
    <lineage>
        <taxon>Bacteria</taxon>
        <taxon>Pseudomonadati</taxon>
        <taxon>Pseudomonadota</taxon>
        <taxon>Gammaproteobacteria</taxon>
        <taxon>SAR86 cluster</taxon>
    </lineage>
</organism>
<evidence type="ECO:0000256" key="7">
    <source>
        <dbReference type="ARBA" id="ARBA00022781"/>
    </source>
</evidence>
<dbReference type="SUPFAM" id="SSF52943">
    <property type="entry name" value="ATP synthase (F1-ATPase), gamma subunit"/>
    <property type="match status" value="1"/>
</dbReference>
<dbReference type="InterPro" id="IPR000131">
    <property type="entry name" value="ATP_synth_F1_gsu"/>
</dbReference>
<dbReference type="GO" id="GO:0045259">
    <property type="term" value="C:proton-transporting ATP synthase complex"/>
    <property type="evidence" value="ECO:0007669"/>
    <property type="project" value="UniProtKB-KW"/>
</dbReference>
<evidence type="ECO:0000256" key="3">
    <source>
        <dbReference type="ARBA" id="ARBA00007681"/>
    </source>
</evidence>
<keyword evidence="7 12" id="KW-0375">Hydrogen ion transport</keyword>
<comment type="subcellular location">
    <subcellularLocation>
        <location evidence="12">Cell membrane</location>
        <topology evidence="12">Peripheral membrane protein</topology>
    </subcellularLocation>
    <subcellularLocation>
        <location evidence="2">Membrane</location>
        <topology evidence="2">Peripheral membrane protein</topology>
    </subcellularLocation>
</comment>
<dbReference type="GO" id="GO:0005524">
    <property type="term" value="F:ATP binding"/>
    <property type="evidence" value="ECO:0007669"/>
    <property type="project" value="UniProtKB-UniRule"/>
</dbReference>
<keyword evidence="10 12" id="KW-0139">CF(1)</keyword>
<dbReference type="AlphaFoldDB" id="A0A520MW32"/>
<keyword evidence="5 12" id="KW-0813">Transport</keyword>
<dbReference type="FunFam" id="1.10.287.80:FF:000005">
    <property type="entry name" value="ATP synthase gamma chain"/>
    <property type="match status" value="1"/>
</dbReference>
<keyword evidence="8 12" id="KW-0406">Ion transport</keyword>
<dbReference type="EMBL" id="SHBE01000017">
    <property type="protein sequence ID" value="RZO25428.1"/>
    <property type="molecule type" value="Genomic_DNA"/>
</dbReference>
<dbReference type="InterPro" id="IPR023632">
    <property type="entry name" value="ATP_synth_F1_gsu_CS"/>
</dbReference>
<evidence type="ECO:0000256" key="12">
    <source>
        <dbReference type="HAMAP-Rule" id="MF_00815"/>
    </source>
</evidence>
<comment type="caution">
    <text evidence="13">The sequence shown here is derived from an EMBL/GenBank/DDBJ whole genome shotgun (WGS) entry which is preliminary data.</text>
</comment>
<dbReference type="Proteomes" id="UP000315825">
    <property type="component" value="Unassembled WGS sequence"/>
</dbReference>
<dbReference type="PROSITE" id="PS00153">
    <property type="entry name" value="ATPASE_GAMMA"/>
    <property type="match status" value="1"/>
</dbReference>
<comment type="similarity">
    <text evidence="3 12">Belongs to the ATPase gamma chain family.</text>
</comment>
<dbReference type="GO" id="GO:0046933">
    <property type="term" value="F:proton-transporting ATP synthase activity, rotational mechanism"/>
    <property type="evidence" value="ECO:0007669"/>
    <property type="project" value="UniProtKB-UniRule"/>
</dbReference>
<dbReference type="PRINTS" id="PR00126">
    <property type="entry name" value="ATPASEGAMMA"/>
</dbReference>
<proteinExistence type="inferred from homology"/>
<evidence type="ECO:0000256" key="5">
    <source>
        <dbReference type="ARBA" id="ARBA00022448"/>
    </source>
</evidence>
<dbReference type="GO" id="GO:0042777">
    <property type="term" value="P:proton motive force-driven plasma membrane ATP synthesis"/>
    <property type="evidence" value="ECO:0007669"/>
    <property type="project" value="UniProtKB-UniRule"/>
</dbReference>
<sequence length="290" mass="32049">MAQTKEIRKKIGSVQNTKKITSAMELVASSKMKKTQDAMKKGKPYSNKIIELIDNLSKASSEYKHPFFKTPDIKSDVYIIVGTDKGLCGGLNTNLFKQALNQMAKNQKSGRAVKLVLFGKKAADTFSRLKDVEVLGTASKLGDIPLIEDVIGAAQISISEFEQGKVGNVYIFANEYVNTMTQKPFEKKLLPIAEIPNEGDNKKSKIWDYIYEPTSKEILDGLLKRYIETQIFQAVIENNACEQAAKMIAMKNASENAEEIIKGLQLVYNNARQASITQELSEIVGGAAAI</sequence>
<evidence type="ECO:0000256" key="2">
    <source>
        <dbReference type="ARBA" id="ARBA00004170"/>
    </source>
</evidence>
<comment type="subunit">
    <text evidence="4 12">F-type ATPases have 2 components, CF(1) - the catalytic core - and CF(0) - the membrane proton channel. CF(1) has five subunits: alpha(3), beta(3), gamma(1), delta(1), epsilon(1). CF(0) has three main subunits: a, b and c.</text>
</comment>
<accession>A0A520MW32</accession>
<evidence type="ECO:0000256" key="10">
    <source>
        <dbReference type="ARBA" id="ARBA00023196"/>
    </source>
</evidence>
<keyword evidence="6 12" id="KW-1003">Cell membrane</keyword>
<evidence type="ECO:0000313" key="13">
    <source>
        <dbReference type="EMBL" id="RZO25428.1"/>
    </source>
</evidence>
<keyword evidence="11 12" id="KW-0066">ATP synthesis</keyword>
<dbReference type="NCBIfam" id="TIGR01146">
    <property type="entry name" value="ATPsyn_F1gamma"/>
    <property type="match status" value="1"/>
</dbReference>
<evidence type="ECO:0000256" key="11">
    <source>
        <dbReference type="ARBA" id="ARBA00023310"/>
    </source>
</evidence>
<dbReference type="PANTHER" id="PTHR11693">
    <property type="entry name" value="ATP SYNTHASE GAMMA CHAIN"/>
    <property type="match status" value="1"/>
</dbReference>
<keyword evidence="9 12" id="KW-0472">Membrane</keyword>
<evidence type="ECO:0000256" key="4">
    <source>
        <dbReference type="ARBA" id="ARBA00011648"/>
    </source>
</evidence>
<evidence type="ECO:0000256" key="8">
    <source>
        <dbReference type="ARBA" id="ARBA00023065"/>
    </source>
</evidence>
<dbReference type="Gene3D" id="3.40.1380.10">
    <property type="match status" value="1"/>
</dbReference>